<dbReference type="CDD" id="cd00038">
    <property type="entry name" value="CAP_ED"/>
    <property type="match status" value="1"/>
</dbReference>
<evidence type="ECO:0000313" key="16">
    <source>
        <dbReference type="Proteomes" id="UP000054558"/>
    </source>
</evidence>
<dbReference type="EMBL" id="DF237386">
    <property type="protein sequence ID" value="GAQ88533.1"/>
    <property type="molecule type" value="Genomic_DNA"/>
</dbReference>
<dbReference type="SUPFAM" id="SSF51206">
    <property type="entry name" value="cAMP-binding domain-like"/>
    <property type="match status" value="1"/>
</dbReference>
<organism evidence="15 16">
    <name type="scientific">Klebsormidium nitens</name>
    <name type="common">Green alga</name>
    <name type="synonym">Ulothrix nitens</name>
    <dbReference type="NCBI Taxonomy" id="105231"/>
    <lineage>
        <taxon>Eukaryota</taxon>
        <taxon>Viridiplantae</taxon>
        <taxon>Streptophyta</taxon>
        <taxon>Klebsormidiophyceae</taxon>
        <taxon>Klebsormidiales</taxon>
        <taxon>Klebsormidiaceae</taxon>
        <taxon>Klebsormidium</taxon>
    </lineage>
</organism>
<keyword evidence="8 13" id="KW-1133">Transmembrane helix</keyword>
<dbReference type="Gene3D" id="1.10.287.630">
    <property type="entry name" value="Helix hairpin bin"/>
    <property type="match status" value="1"/>
</dbReference>
<keyword evidence="3" id="KW-0633">Potassium transport</keyword>
<dbReference type="SMART" id="SM00100">
    <property type="entry name" value="cNMP"/>
    <property type="match status" value="1"/>
</dbReference>
<gene>
    <name evidence="15" type="ORF">KFL_004370030</name>
</gene>
<dbReference type="GO" id="GO:0005249">
    <property type="term" value="F:voltage-gated potassium channel activity"/>
    <property type="evidence" value="ECO:0007669"/>
    <property type="project" value="InterPro"/>
</dbReference>
<dbReference type="Gene3D" id="2.60.120.10">
    <property type="entry name" value="Jelly Rolls"/>
    <property type="match status" value="1"/>
</dbReference>
<evidence type="ECO:0000259" key="14">
    <source>
        <dbReference type="PROSITE" id="PS50042"/>
    </source>
</evidence>
<evidence type="ECO:0000256" key="2">
    <source>
        <dbReference type="ARBA" id="ARBA00022448"/>
    </source>
</evidence>
<feature type="transmembrane region" description="Helical" evidence="13">
    <location>
        <begin position="368"/>
        <end position="388"/>
    </location>
</feature>
<dbReference type="InterPro" id="IPR014710">
    <property type="entry name" value="RmlC-like_jellyroll"/>
</dbReference>
<comment type="subcellular location">
    <subcellularLocation>
        <location evidence="1">Membrane</location>
        <topology evidence="1">Multi-pass membrane protein</topology>
    </subcellularLocation>
</comment>
<dbReference type="InterPro" id="IPR005821">
    <property type="entry name" value="Ion_trans_dom"/>
</dbReference>
<evidence type="ECO:0000256" key="5">
    <source>
        <dbReference type="ARBA" id="ARBA00022826"/>
    </source>
</evidence>
<dbReference type="PROSITE" id="PS50042">
    <property type="entry name" value="CNMP_BINDING_3"/>
    <property type="match status" value="1"/>
</dbReference>
<evidence type="ECO:0000256" key="4">
    <source>
        <dbReference type="ARBA" id="ARBA00022692"/>
    </source>
</evidence>
<dbReference type="GO" id="GO:0034702">
    <property type="term" value="C:monoatomic ion channel complex"/>
    <property type="evidence" value="ECO:0007669"/>
    <property type="project" value="UniProtKB-KW"/>
</dbReference>
<evidence type="ECO:0000313" key="15">
    <source>
        <dbReference type="EMBL" id="GAQ88533.1"/>
    </source>
</evidence>
<dbReference type="InterPro" id="IPR018490">
    <property type="entry name" value="cNMP-bd_dom_sf"/>
</dbReference>
<feature type="compositionally biased region" description="Polar residues" evidence="12">
    <location>
        <begin position="208"/>
        <end position="225"/>
    </location>
</feature>
<dbReference type="PRINTS" id="PR01463">
    <property type="entry name" value="EAGCHANLFMLY"/>
</dbReference>
<accession>A0A1Y1ID64</accession>
<keyword evidence="9" id="KW-0406">Ion transport</keyword>
<evidence type="ECO:0000256" key="12">
    <source>
        <dbReference type="SAM" id="MobiDB-lite"/>
    </source>
</evidence>
<dbReference type="PANTHER" id="PTHR10217:SF435">
    <property type="entry name" value="POTASSIUM VOLTAGE-GATED CHANNEL PROTEIN EAG"/>
    <property type="match status" value="1"/>
</dbReference>
<dbReference type="OrthoDB" id="2019079at2759"/>
<keyword evidence="5" id="KW-0631">Potassium channel</keyword>
<feature type="transmembrane region" description="Helical" evidence="13">
    <location>
        <begin position="409"/>
        <end position="429"/>
    </location>
</feature>
<evidence type="ECO:0000256" key="1">
    <source>
        <dbReference type="ARBA" id="ARBA00004141"/>
    </source>
</evidence>
<sequence length="858" mass="95483">MEEPLPGAFHRDIADGDQRLLDELESLRKENLLYAEKLSKVNSENVALWDQVATLKRILLENRIPFAPRTANGASKAFQIPSRRNSNDGGRISDTTASRRESLSSRESRLSVSSGGTERAEELSPQSGGAKDPGQFPPIRKAPNKELTFSMGDLSPIGELTPSGTPLPGGVPKESPPAGVTKSRLPRPQEGGHSSAASTPNGHPPQDSPGSSSDAAGKGRTSSWKGFQVRGSAKIHPLGGDEEVAASTREGRGVEQHVSHTSGGSRLLGLRRGTKSKLNFKELWRRAAHTVVRNKQMGKTAVKWTIVIDQVKAQQNTYLASLLRPVSADGRFRKSWDLLLTVCLVYIVIVVPYTVAFNISSDHRDQPGLYAINWILDVVFFLDILVNFRSTYTTGRGKEVRDQKKIAVHYLKTWFVLDAISVMPLAFMVPSNSANHNLQRLPLLLKIFRLNKLVKLLRVLRLSSTFEALENHVPHGLLTIIKFFMLMVVIGHVTACLFYFMAVVDNLNPRSWPAEEGVMNDSDLSKYVISLYWAFSTLCTVGYGDVVPNTTLERIFTIFAMLVGATVFAYFMGNMSVLVANLDQEAARQERQMESVNSFLRSRHIPKDLQTRVRDYYRYLWRHQVHSEENMIITGLNASLRTDVVLYMYRDMLEKVPFFHGKPPQFISSLVLCLRPEYFGPGDFIMREHDIGKDMYFIVEGHVHVLSARAGTFVKKQGEYFGEMALITGMRRSASCTAQTYCELYSLSKENLERVLQDWPEIAREFYSEGLARMQDAGLTPKSSTALQAAAVEEQRALTGARGRRRTGDAAAALIDADESSFRAALVGSPYGAIGVSERSLVEGGDAQTRHRGRREGR</sequence>
<feature type="transmembrane region" description="Helical" evidence="13">
    <location>
        <begin position="524"/>
        <end position="543"/>
    </location>
</feature>
<dbReference type="FunFam" id="1.10.287.70:FF:000123">
    <property type="entry name" value="Potassium channel KAT3"/>
    <property type="match status" value="1"/>
</dbReference>
<feature type="transmembrane region" description="Helical" evidence="13">
    <location>
        <begin position="480"/>
        <end position="504"/>
    </location>
</feature>
<evidence type="ECO:0000256" key="3">
    <source>
        <dbReference type="ARBA" id="ARBA00022538"/>
    </source>
</evidence>
<dbReference type="OMA" id="NTCAYYA"/>
<keyword evidence="2" id="KW-0813">Transport</keyword>
<name>A0A1Y1ID64_KLENI</name>
<feature type="transmembrane region" description="Helical" evidence="13">
    <location>
        <begin position="338"/>
        <end position="356"/>
    </location>
</feature>
<dbReference type="Pfam" id="PF00027">
    <property type="entry name" value="cNMP_binding"/>
    <property type="match status" value="1"/>
</dbReference>
<keyword evidence="7" id="KW-0630">Potassium</keyword>
<dbReference type="Gene3D" id="1.10.287.70">
    <property type="match status" value="1"/>
</dbReference>
<dbReference type="Pfam" id="PF00520">
    <property type="entry name" value="Ion_trans"/>
    <property type="match status" value="1"/>
</dbReference>
<reference evidence="15 16" key="1">
    <citation type="journal article" date="2014" name="Nat. Commun.">
        <title>Klebsormidium flaccidum genome reveals primary factors for plant terrestrial adaptation.</title>
        <authorList>
            <person name="Hori K."/>
            <person name="Maruyama F."/>
            <person name="Fujisawa T."/>
            <person name="Togashi T."/>
            <person name="Yamamoto N."/>
            <person name="Seo M."/>
            <person name="Sato S."/>
            <person name="Yamada T."/>
            <person name="Mori H."/>
            <person name="Tajima N."/>
            <person name="Moriyama T."/>
            <person name="Ikeuchi M."/>
            <person name="Watanabe M."/>
            <person name="Wada H."/>
            <person name="Kobayashi K."/>
            <person name="Saito M."/>
            <person name="Masuda T."/>
            <person name="Sasaki-Sekimoto Y."/>
            <person name="Mashiguchi K."/>
            <person name="Awai K."/>
            <person name="Shimojima M."/>
            <person name="Masuda S."/>
            <person name="Iwai M."/>
            <person name="Nobusawa T."/>
            <person name="Narise T."/>
            <person name="Kondo S."/>
            <person name="Saito H."/>
            <person name="Sato R."/>
            <person name="Murakawa M."/>
            <person name="Ihara Y."/>
            <person name="Oshima-Yamada Y."/>
            <person name="Ohtaka K."/>
            <person name="Satoh M."/>
            <person name="Sonobe K."/>
            <person name="Ishii M."/>
            <person name="Ohtani R."/>
            <person name="Kanamori-Sato M."/>
            <person name="Honoki R."/>
            <person name="Miyazaki D."/>
            <person name="Mochizuki H."/>
            <person name="Umetsu J."/>
            <person name="Higashi K."/>
            <person name="Shibata D."/>
            <person name="Kamiya Y."/>
            <person name="Sato N."/>
            <person name="Nakamura Y."/>
            <person name="Tabata S."/>
            <person name="Ida S."/>
            <person name="Kurokawa K."/>
            <person name="Ohta H."/>
        </authorList>
    </citation>
    <scope>NUCLEOTIDE SEQUENCE [LARGE SCALE GENOMIC DNA]</scope>
    <source>
        <strain evidence="15 16">NIES-2285</strain>
    </source>
</reference>
<feature type="compositionally biased region" description="Polar residues" evidence="12">
    <location>
        <begin position="82"/>
        <end position="96"/>
    </location>
</feature>
<feature type="region of interest" description="Disordered" evidence="12">
    <location>
        <begin position="838"/>
        <end position="858"/>
    </location>
</feature>
<feature type="compositionally biased region" description="Basic and acidic residues" evidence="12">
    <location>
        <begin position="97"/>
        <end position="109"/>
    </location>
</feature>
<protein>
    <submittedName>
        <fullName evidence="15">K+-channel ERG and related proteins</fullName>
    </submittedName>
</protein>
<dbReference type="Proteomes" id="UP000054558">
    <property type="component" value="Unassembled WGS sequence"/>
</dbReference>
<feature type="compositionally biased region" description="Basic and acidic residues" evidence="12">
    <location>
        <begin position="249"/>
        <end position="258"/>
    </location>
</feature>
<dbReference type="SUPFAM" id="SSF81324">
    <property type="entry name" value="Voltage-gated potassium channels"/>
    <property type="match status" value="1"/>
</dbReference>
<keyword evidence="10 13" id="KW-0472">Membrane</keyword>
<evidence type="ECO:0000256" key="10">
    <source>
        <dbReference type="ARBA" id="ARBA00023136"/>
    </source>
</evidence>
<dbReference type="InterPro" id="IPR050818">
    <property type="entry name" value="KCNH_animal-type"/>
</dbReference>
<dbReference type="AlphaFoldDB" id="A0A1Y1ID64"/>
<evidence type="ECO:0000256" key="7">
    <source>
        <dbReference type="ARBA" id="ARBA00022958"/>
    </source>
</evidence>
<dbReference type="PANTHER" id="PTHR10217">
    <property type="entry name" value="VOLTAGE AND LIGAND GATED POTASSIUM CHANNEL"/>
    <property type="match status" value="1"/>
</dbReference>
<dbReference type="InterPro" id="IPR003938">
    <property type="entry name" value="K_chnl_volt-dep_EAG/ELK/ERG"/>
</dbReference>
<keyword evidence="4 13" id="KW-0812">Transmembrane</keyword>
<feature type="domain" description="Cyclic nucleotide-binding" evidence="14">
    <location>
        <begin position="658"/>
        <end position="773"/>
    </location>
</feature>
<evidence type="ECO:0000256" key="9">
    <source>
        <dbReference type="ARBA" id="ARBA00023065"/>
    </source>
</evidence>
<keyword evidence="16" id="KW-1185">Reference proteome</keyword>
<keyword evidence="11" id="KW-0407">Ion channel</keyword>
<evidence type="ECO:0000256" key="11">
    <source>
        <dbReference type="ARBA" id="ARBA00023303"/>
    </source>
</evidence>
<feature type="transmembrane region" description="Helical" evidence="13">
    <location>
        <begin position="555"/>
        <end position="573"/>
    </location>
</feature>
<dbReference type="InterPro" id="IPR000595">
    <property type="entry name" value="cNMP-bd_dom"/>
</dbReference>
<proteinExistence type="predicted"/>
<keyword evidence="6" id="KW-0851">Voltage-gated channel</keyword>
<evidence type="ECO:0000256" key="13">
    <source>
        <dbReference type="SAM" id="Phobius"/>
    </source>
</evidence>
<feature type="region of interest" description="Disordered" evidence="12">
    <location>
        <begin position="75"/>
        <end position="268"/>
    </location>
</feature>
<evidence type="ECO:0000256" key="8">
    <source>
        <dbReference type="ARBA" id="ARBA00022989"/>
    </source>
</evidence>
<evidence type="ECO:0000256" key="6">
    <source>
        <dbReference type="ARBA" id="ARBA00022882"/>
    </source>
</evidence>